<keyword evidence="2" id="KW-1185">Reference proteome</keyword>
<protein>
    <submittedName>
        <fullName evidence="1">Uncharacterized protein</fullName>
    </submittedName>
</protein>
<organism evidence="1 2">
    <name type="scientific">Aspergillus aculeatinus CBS 121060</name>
    <dbReference type="NCBI Taxonomy" id="1448322"/>
    <lineage>
        <taxon>Eukaryota</taxon>
        <taxon>Fungi</taxon>
        <taxon>Dikarya</taxon>
        <taxon>Ascomycota</taxon>
        <taxon>Pezizomycotina</taxon>
        <taxon>Eurotiomycetes</taxon>
        <taxon>Eurotiomycetidae</taxon>
        <taxon>Eurotiales</taxon>
        <taxon>Aspergillaceae</taxon>
        <taxon>Aspergillus</taxon>
        <taxon>Aspergillus subgen. Circumdati</taxon>
    </lineage>
</organism>
<proteinExistence type="predicted"/>
<evidence type="ECO:0000313" key="2">
    <source>
        <dbReference type="Proteomes" id="UP000249661"/>
    </source>
</evidence>
<sequence length="380" mass="41860">MALENLQPLTYGIISAAFAIGTCSIFLRLYCRLRHQSFGRDDAVAIILLFVNGMQQMILYIFLHYGCGLHSSQLSSHQQEQITKWLFVEEVFYMFVHWTIKQAFLVFYLRLSPDRSFQIKVFSTMVLNTLFTITNWLLAFLQCRPLGAIFHPAEYSNAQCLSTYVVMMVPTGLNIITDIIILTLPIPTVMRLQMSNQRKVAVLGVMCFGALSVVTALCRFEVQRQLIADPDTAYVLGRMIIVAAIEIEIAVVAVNLPALKTLFTKLVGSSSDDSTNGAHRLSDYIKQDSNAAGPKKAELRLSRASLQIHELLSGNLTGSEEELLRQTGGKANITVTTNVDVASERANTTGQQLQIGNAGKMSRGFASAKLSGIQPGVAAA</sequence>
<evidence type="ECO:0000313" key="1">
    <source>
        <dbReference type="EMBL" id="RAH70567.1"/>
    </source>
</evidence>
<dbReference type="Proteomes" id="UP000249661">
    <property type="component" value="Unassembled WGS sequence"/>
</dbReference>
<dbReference type="EMBL" id="KZ824954">
    <property type="protein sequence ID" value="RAH70567.1"/>
    <property type="molecule type" value="Genomic_DNA"/>
</dbReference>
<gene>
    <name evidence="1" type="ORF">BO66DRAFT_438189</name>
</gene>
<accession>A0ACD1HAX6</accession>
<name>A0ACD1HAX6_9EURO</name>
<reference evidence="1" key="1">
    <citation type="submission" date="2018-02" db="EMBL/GenBank/DDBJ databases">
        <title>The genomes of Aspergillus section Nigri reveals drivers in fungal speciation.</title>
        <authorList>
            <consortium name="DOE Joint Genome Institute"/>
            <person name="Vesth T.C."/>
            <person name="Nybo J."/>
            <person name="Theobald S."/>
            <person name="Brandl J."/>
            <person name="Frisvad J.C."/>
            <person name="Nielsen K.F."/>
            <person name="Lyhne E.K."/>
            <person name="Kogle M.E."/>
            <person name="Kuo A."/>
            <person name="Riley R."/>
            <person name="Clum A."/>
            <person name="Nolan M."/>
            <person name="Lipzen A."/>
            <person name="Salamov A."/>
            <person name="Henrissat B."/>
            <person name="Wiebenga A."/>
            <person name="De vries R.P."/>
            <person name="Grigoriev I.V."/>
            <person name="Mortensen U.H."/>
            <person name="Andersen M.R."/>
            <person name="Baker S.E."/>
        </authorList>
    </citation>
    <scope>NUCLEOTIDE SEQUENCE</scope>
    <source>
        <strain evidence="1">CBS 121060</strain>
    </source>
</reference>